<evidence type="ECO:0000313" key="11">
    <source>
        <dbReference type="Proteomes" id="UP001458880"/>
    </source>
</evidence>
<keyword evidence="5" id="KW-0862">Zinc</keyword>
<dbReference type="PANTHER" id="PTHR24406">
    <property type="entry name" value="TRANSCRIPTIONAL REPRESSOR CTCFL-RELATED"/>
    <property type="match status" value="1"/>
</dbReference>
<evidence type="ECO:0000256" key="8">
    <source>
        <dbReference type="SAM" id="MobiDB-lite"/>
    </source>
</evidence>
<gene>
    <name evidence="10" type="ORF">QE152_g34241</name>
</gene>
<evidence type="ECO:0000313" key="10">
    <source>
        <dbReference type="EMBL" id="KAK9693366.1"/>
    </source>
</evidence>
<dbReference type="GO" id="GO:0008270">
    <property type="term" value="F:zinc ion binding"/>
    <property type="evidence" value="ECO:0007669"/>
    <property type="project" value="UniProtKB-KW"/>
</dbReference>
<evidence type="ECO:0000256" key="7">
    <source>
        <dbReference type="PROSITE-ProRule" id="PRU00042"/>
    </source>
</evidence>
<feature type="compositionally biased region" description="Low complexity" evidence="8">
    <location>
        <begin position="518"/>
        <end position="531"/>
    </location>
</feature>
<evidence type="ECO:0000256" key="5">
    <source>
        <dbReference type="ARBA" id="ARBA00022833"/>
    </source>
</evidence>
<keyword evidence="2" id="KW-0479">Metal-binding</keyword>
<dbReference type="SMART" id="SM00355">
    <property type="entry name" value="ZnF_C2H2"/>
    <property type="match status" value="19"/>
</dbReference>
<feature type="domain" description="C2H2-type" evidence="9">
    <location>
        <begin position="1228"/>
        <end position="1258"/>
    </location>
</feature>
<keyword evidence="4 7" id="KW-0863">Zinc-finger</keyword>
<name>A0AAW1IU15_POPJA</name>
<keyword evidence="11" id="KW-1185">Reference proteome</keyword>
<dbReference type="InterPro" id="IPR036236">
    <property type="entry name" value="Znf_C2H2_sf"/>
</dbReference>
<keyword evidence="6" id="KW-0539">Nucleus</keyword>
<feature type="domain" description="C2H2-type" evidence="9">
    <location>
        <begin position="1670"/>
        <end position="1697"/>
    </location>
</feature>
<dbReference type="PROSITE" id="PS50157">
    <property type="entry name" value="ZINC_FINGER_C2H2_2"/>
    <property type="match status" value="2"/>
</dbReference>
<proteinExistence type="predicted"/>
<evidence type="ECO:0000256" key="2">
    <source>
        <dbReference type="ARBA" id="ARBA00022723"/>
    </source>
</evidence>
<dbReference type="InterPro" id="IPR050888">
    <property type="entry name" value="ZnF_C2H2-type_TF"/>
</dbReference>
<feature type="compositionally biased region" description="Polar residues" evidence="8">
    <location>
        <begin position="1356"/>
        <end position="1368"/>
    </location>
</feature>
<organism evidence="10 11">
    <name type="scientific">Popillia japonica</name>
    <name type="common">Japanese beetle</name>
    <dbReference type="NCBI Taxonomy" id="7064"/>
    <lineage>
        <taxon>Eukaryota</taxon>
        <taxon>Metazoa</taxon>
        <taxon>Ecdysozoa</taxon>
        <taxon>Arthropoda</taxon>
        <taxon>Hexapoda</taxon>
        <taxon>Insecta</taxon>
        <taxon>Pterygota</taxon>
        <taxon>Neoptera</taxon>
        <taxon>Endopterygota</taxon>
        <taxon>Coleoptera</taxon>
        <taxon>Polyphaga</taxon>
        <taxon>Scarabaeiformia</taxon>
        <taxon>Scarabaeidae</taxon>
        <taxon>Rutelinae</taxon>
        <taxon>Popillia</taxon>
    </lineage>
</organism>
<reference evidence="10 11" key="1">
    <citation type="journal article" date="2024" name="BMC Genomics">
        <title>De novo assembly and annotation of Popillia japonica's genome with initial clues to its potential as an invasive pest.</title>
        <authorList>
            <person name="Cucini C."/>
            <person name="Boschi S."/>
            <person name="Funari R."/>
            <person name="Cardaioli E."/>
            <person name="Iannotti N."/>
            <person name="Marturano G."/>
            <person name="Paoli F."/>
            <person name="Bruttini M."/>
            <person name="Carapelli A."/>
            <person name="Frati F."/>
            <person name="Nardi F."/>
        </authorList>
    </citation>
    <scope>NUCLEOTIDE SEQUENCE [LARGE SCALE GENOMIC DNA]</scope>
    <source>
        <strain evidence="10">DMR45628</strain>
    </source>
</reference>
<feature type="region of interest" description="Disordered" evidence="8">
    <location>
        <begin position="1351"/>
        <end position="1370"/>
    </location>
</feature>
<feature type="compositionally biased region" description="Basic residues" evidence="8">
    <location>
        <begin position="1"/>
        <end position="10"/>
    </location>
</feature>
<dbReference type="Gene3D" id="3.30.160.60">
    <property type="entry name" value="Classic Zinc Finger"/>
    <property type="match status" value="1"/>
</dbReference>
<comment type="caution">
    <text evidence="10">The sequence shown here is derived from an EMBL/GenBank/DDBJ whole genome shotgun (WGS) entry which is preliminary data.</text>
</comment>
<dbReference type="GO" id="GO:0005634">
    <property type="term" value="C:nucleus"/>
    <property type="evidence" value="ECO:0007669"/>
    <property type="project" value="UniProtKB-SubCell"/>
</dbReference>
<dbReference type="EMBL" id="JASPKY010000544">
    <property type="protein sequence ID" value="KAK9693366.1"/>
    <property type="molecule type" value="Genomic_DNA"/>
</dbReference>
<protein>
    <recommendedName>
        <fullName evidence="9">C2H2-type domain-containing protein</fullName>
    </recommendedName>
</protein>
<dbReference type="InterPro" id="IPR013087">
    <property type="entry name" value="Znf_C2H2_type"/>
</dbReference>
<accession>A0AAW1IU15</accession>
<comment type="subcellular location">
    <subcellularLocation>
        <location evidence="1">Nucleus</location>
    </subcellularLocation>
</comment>
<evidence type="ECO:0000256" key="6">
    <source>
        <dbReference type="ARBA" id="ARBA00023242"/>
    </source>
</evidence>
<feature type="region of interest" description="Disordered" evidence="8">
    <location>
        <begin position="511"/>
        <end position="531"/>
    </location>
</feature>
<evidence type="ECO:0000259" key="9">
    <source>
        <dbReference type="PROSITE" id="PS50157"/>
    </source>
</evidence>
<dbReference type="Proteomes" id="UP001458880">
    <property type="component" value="Unassembled WGS sequence"/>
</dbReference>
<feature type="region of interest" description="Disordered" evidence="8">
    <location>
        <begin position="1"/>
        <end position="106"/>
    </location>
</feature>
<evidence type="ECO:0000256" key="3">
    <source>
        <dbReference type="ARBA" id="ARBA00022737"/>
    </source>
</evidence>
<feature type="compositionally biased region" description="Basic and acidic residues" evidence="8">
    <location>
        <begin position="28"/>
        <end position="88"/>
    </location>
</feature>
<dbReference type="PROSITE" id="PS00028">
    <property type="entry name" value="ZINC_FINGER_C2H2_1"/>
    <property type="match status" value="5"/>
</dbReference>
<evidence type="ECO:0000256" key="1">
    <source>
        <dbReference type="ARBA" id="ARBA00004123"/>
    </source>
</evidence>
<sequence>MAVIIKKKHKSELVRENEGNSKVSAAETKPKEVEPKPKGVEPKSKEVEPKPKEVLPKPKEVVPKPKEVMAKSKEVVPKPKEVVSKSKIDPAILKGDNPSPTTPVKDVLPKKKLNEQKPRKNELDFLHEDIKEMWMSGDIVRATGRRACTLTSKEEVAVIDTVKESTEKDDDADLRRSMIENASKLKVWIKRENFAKYFEKLTENCDESQRPVKKQKSRFPKKNLVIPENDNKNEHHDRNYYVQGVETPCRLCNYNGKMIFTHYKGKHPNNEVLISRLAPHIAEQLIVTSTERNYKNFNILDDLKVKCTFICPFCPNSNVISDYTAQFYDHLTIHTGEYRYFCERCDFSWYNQWNMRYHNKVKHRLRAKVITKNVPVNSEIVFGYICLECHFVQISKRNLEKHIQDYHGNSAGVLKINLNLADLSDKNDAVHEEEVVEEAEVKVEEPQIQNNLKGENEKKDLSPFICEEDLINEKTVEEVRLEKMNDILDNVNIQNIRITMAEKLQTKLVGDSEENVQSATSAKKSYKSYPKSKPSRLFVKEGIAPDKPGPLFSGKIAGSISSIINRLQDNLQPNLAASPSIQDAQNSTRTEAMPSLIHYKDLIPDSQPQQTNKEEPPPLSHYKNLMDSNKKNEVILSAGPIRILRNPDGAIIYACFVTRCVFSSENSEQFATHCQITHGKLSYKSWRCKLCKDTFINNGLYEVFLHLLEKHLDSAILKLENSKIDLAPPDDPQGDDVIPTIDITSDSNLSDLNPKRDYIRPVPLFKLLEDSDNPETPPSLQKTPVEDEINLNSINKKFSYVIDCQLNGPQAAHFYKCPVFNCTFTSFAAQDFFAHILQHPNSYVFCLYCSNIVKLSLYFKHLEESHFSARFACSHCFYRGNNMSYVSAHIDTHHKGKDRQMVVTPIETMPTGVHMGDLPPLFTLVKPYKCAEMGCHKETIFSQEFMHHISSHKSKNVVCADCGRTLGLTILRHYAAQHGVCAFHCRYCEYGSQSADAVIRHLSEQHSNMPFLILSRKRSDKNFPSGTDEFDMMLNFPSGTDEFDMMLVFTEKMIKSKYTSLIQNKDVQSVLSTITLKKKAVKRRKKGSKELIPFAQACIELSASIGGDEEISLYGTELKKQQQAKNVTKQTLINLDATPSTSSVTLNGPIATSSLLLDGTIYPSCQICGLQVTNKMCEHLPYWNSNQLYKGRVITSRLVTNQGSEVIVRNKLVADGIIQPKYVAMNRYVCGGEDCELIFELKEVLAEHLELFHSNETAYICRHCNIQLDFLSNKINIALVMKHMGVHEETIYKCRYCYFMDDVAGSMQEHTAQMHPNQENTTLLKISREQPAAKCDSESNEVIILTNSDDDNSSSVINEGSVSETQCAGDNEDDYVNVEDEDGGGADLGEDDVNFLNIITSSTTQELEEEKGLIKPYGPHYRFEKDCYKCPVCGDAIHGAIKFNNHLLDETSRIKGIYLSKSSSKEDLTDWIHKVIRHQTLILHFWTDTSNITSRVCRFCPAMCWKKRWYVHEMIHFDNAKPFQCNQCQFECFGKESIDHHTKKHTSTKVKTPLVKNSAKPTNVKSFHELTDDEKFLFEICPTSDFHNPETIFTDKIRKVCFYCKFQGNYIEIVKHCRLRHPGSDVRGFSFKCLNCEDYFDTAAVFRSHNLLCHDGNAKASFNYVGDRLHTCADCGKTYYDVRLLMLHEKTHSDSYMCKYCEFATFNWRLLAKHHFDQHAHELFDFIYDFEPSTSEVAEN</sequence>
<dbReference type="SUPFAM" id="SSF57667">
    <property type="entry name" value="beta-beta-alpha zinc fingers"/>
    <property type="match status" value="1"/>
</dbReference>
<keyword evidence="3" id="KW-0677">Repeat</keyword>
<evidence type="ECO:0000256" key="4">
    <source>
        <dbReference type="ARBA" id="ARBA00022771"/>
    </source>
</evidence>